<dbReference type="UniPathway" id="UPA00071"/>
<dbReference type="InterPro" id="IPR029044">
    <property type="entry name" value="Nucleotide-diphossugar_trans"/>
</dbReference>
<comment type="function">
    <text evidence="5">Guanylyltransferase that catalyzes the activation of (2S)-2-phospholactate (2-PL) as (2S)-lactyl-2-diphospho-5'-guanosine, via the condensation of 2-PL with GTP. It is involved in the biosynthesis of coenzyme F420, a hydride carrier cofactor.</text>
</comment>
<evidence type="ECO:0000256" key="2">
    <source>
        <dbReference type="ARBA" id="ARBA00022695"/>
    </source>
</evidence>
<dbReference type="Proteomes" id="UP000740329">
    <property type="component" value="Unassembled WGS sequence"/>
</dbReference>
<dbReference type="Pfam" id="PF01983">
    <property type="entry name" value="CofC"/>
    <property type="match status" value="2"/>
</dbReference>
<evidence type="ECO:0000256" key="3">
    <source>
        <dbReference type="ARBA" id="ARBA00022741"/>
    </source>
</evidence>
<dbReference type="SUPFAM" id="SSF53448">
    <property type="entry name" value="Nucleotide-diphospho-sugar transferases"/>
    <property type="match status" value="1"/>
</dbReference>
<dbReference type="PANTHER" id="PTHR40392">
    <property type="entry name" value="2-PHOSPHO-L-LACTATE GUANYLYLTRANSFERASE"/>
    <property type="match status" value="1"/>
</dbReference>
<proteinExistence type="inferred from homology"/>
<name>A0A8J7RJ03_METVO</name>
<keyword evidence="2 5" id="KW-0548">Nucleotidyltransferase</keyword>
<dbReference type="EC" id="2.7.7.68" evidence="5"/>
<dbReference type="RefSeq" id="WP_209591276.1">
    <property type="nucleotide sequence ID" value="NZ_JAGGMV010000003.1"/>
</dbReference>
<dbReference type="InterPro" id="IPR002835">
    <property type="entry name" value="CofC"/>
</dbReference>
<dbReference type="GO" id="GO:0043814">
    <property type="term" value="F:phospholactate guanylyltransferase activity"/>
    <property type="evidence" value="ECO:0007669"/>
    <property type="project" value="UniProtKB-EC"/>
</dbReference>
<evidence type="ECO:0000313" key="6">
    <source>
        <dbReference type="EMBL" id="MBP2201776.1"/>
    </source>
</evidence>
<comment type="similarity">
    <text evidence="5">Belongs to the CofC family.</text>
</comment>
<comment type="subunit">
    <text evidence="5">Homodimer.</text>
</comment>
<comment type="pathway">
    <text evidence="5">Cofactor biosynthesis; coenzyme F420 biosynthesis.</text>
</comment>
<comment type="catalytic activity">
    <reaction evidence="5">
        <text>(2S)-2-phospholactate + GTP + H(+) = (2S)-lactyl-2-diphospho-5'-guanosine + diphosphate</text>
        <dbReference type="Rhea" id="RHEA:63424"/>
        <dbReference type="ChEBI" id="CHEBI:15378"/>
        <dbReference type="ChEBI" id="CHEBI:33019"/>
        <dbReference type="ChEBI" id="CHEBI:37565"/>
        <dbReference type="ChEBI" id="CHEBI:59435"/>
        <dbReference type="ChEBI" id="CHEBI:59906"/>
        <dbReference type="EC" id="2.7.7.68"/>
    </reaction>
</comment>
<organism evidence="6 7">
    <name type="scientific">Methanococcus voltae</name>
    <dbReference type="NCBI Taxonomy" id="2188"/>
    <lineage>
        <taxon>Archaea</taxon>
        <taxon>Methanobacteriati</taxon>
        <taxon>Methanobacteriota</taxon>
        <taxon>Methanomada group</taxon>
        <taxon>Methanococci</taxon>
        <taxon>Methanococcales</taxon>
        <taxon>Methanococcaceae</taxon>
        <taxon>Methanococcus</taxon>
    </lineage>
</organism>
<dbReference type="Gene3D" id="3.90.550.10">
    <property type="entry name" value="Spore Coat Polysaccharide Biosynthesis Protein SpsA, Chain A"/>
    <property type="match status" value="1"/>
</dbReference>
<keyword evidence="3 5" id="KW-0547">Nucleotide-binding</keyword>
<evidence type="ECO:0000256" key="5">
    <source>
        <dbReference type="HAMAP-Rule" id="MF_02114"/>
    </source>
</evidence>
<evidence type="ECO:0000313" key="7">
    <source>
        <dbReference type="Proteomes" id="UP000740329"/>
    </source>
</evidence>
<keyword evidence="4 5" id="KW-0342">GTP-binding</keyword>
<protein>
    <recommendedName>
        <fullName evidence="5">2-phospho-L-lactate guanylyltransferase</fullName>
        <shortName evidence="5">LP guanylyltransferase</shortName>
        <ecNumber evidence="5">2.7.7.68</ecNumber>
    </recommendedName>
</protein>
<evidence type="ECO:0000256" key="1">
    <source>
        <dbReference type="ARBA" id="ARBA00022679"/>
    </source>
</evidence>
<dbReference type="GO" id="GO:0052645">
    <property type="term" value="P:F420-0 metabolic process"/>
    <property type="evidence" value="ECO:0007669"/>
    <property type="project" value="UniProtKB-UniRule"/>
</dbReference>
<accession>A0A8J7RJ03</accession>
<dbReference type="GO" id="GO:0005525">
    <property type="term" value="F:GTP binding"/>
    <property type="evidence" value="ECO:0007669"/>
    <property type="project" value="UniProtKB-KW"/>
</dbReference>
<dbReference type="AlphaFoldDB" id="A0A8J7RJ03"/>
<gene>
    <name evidence="5" type="primary">cofC</name>
    <name evidence="6" type="ORF">J3E07_001201</name>
</gene>
<reference evidence="6" key="1">
    <citation type="submission" date="2021-03" db="EMBL/GenBank/DDBJ databases">
        <title>Genomic Encyclopedia of Type Strains, Phase IV (KMG-V): Genome sequencing to study the core and pangenomes of soil and plant-associated prokaryotes.</title>
        <authorList>
            <person name="Whitman W."/>
        </authorList>
    </citation>
    <scope>NUCLEOTIDE SEQUENCE</scope>
    <source>
        <strain evidence="6">C4</strain>
    </source>
</reference>
<comment type="caution">
    <text evidence="6">The sequence shown here is derived from an EMBL/GenBank/DDBJ whole genome shotgun (WGS) entry which is preliminary data.</text>
</comment>
<dbReference type="EMBL" id="JAGGMV010000003">
    <property type="protein sequence ID" value="MBP2201776.1"/>
    <property type="molecule type" value="Genomic_DNA"/>
</dbReference>
<sequence length="283" mass="31658">MIAAIIPVSPLSSVKTRLKEFLTPKERIELIKTMIMDTYEKVSPICDTCYIISKDNELLNEFSEYGIVPIKEPHEINNLNDAIDYAINYVKEDSVLIAPADIPLIKNEDLKSILYNFTNNANNNSNNTNDRNTTYNVNSITNINNSNNANNNSKANNGSILLCPSRGGGTNLLLMSPKTCISPKFEGFSYVKHLEEAISRDVDISIVPSFYMSIDVNTVEDLGEIFIHGKNTLTYNYLKKIGIIVDSKHSSAGRFDVKRLTHSLSENTEIITLDSKVRKTAKN</sequence>
<keyword evidence="1 5" id="KW-0808">Transferase</keyword>
<evidence type="ECO:0000256" key="4">
    <source>
        <dbReference type="ARBA" id="ARBA00023134"/>
    </source>
</evidence>
<dbReference type="HAMAP" id="MF_02114">
    <property type="entry name" value="CofC"/>
    <property type="match status" value="1"/>
</dbReference>
<dbReference type="PANTHER" id="PTHR40392:SF1">
    <property type="entry name" value="2-PHOSPHO-L-LACTATE GUANYLYLTRANSFERASE"/>
    <property type="match status" value="1"/>
</dbReference>